<proteinExistence type="predicted"/>
<dbReference type="EMBL" id="JAFNME010000019">
    <property type="protein sequence ID" value="MBO1250051.1"/>
    <property type="molecule type" value="Genomic_DNA"/>
</dbReference>
<dbReference type="Proteomes" id="UP000664731">
    <property type="component" value="Unassembled WGS sequence"/>
</dbReference>
<evidence type="ECO:0000313" key="2">
    <source>
        <dbReference type="Proteomes" id="UP000664731"/>
    </source>
</evidence>
<keyword evidence="2" id="KW-1185">Reference proteome</keyword>
<accession>A0A939KDV8</accession>
<gene>
    <name evidence="1" type="ORF">J1777_09490</name>
</gene>
<organism evidence="1 2">
    <name type="scientific">Comamonas denitrificans</name>
    <dbReference type="NCBI Taxonomy" id="117506"/>
    <lineage>
        <taxon>Bacteria</taxon>
        <taxon>Pseudomonadati</taxon>
        <taxon>Pseudomonadota</taxon>
        <taxon>Betaproteobacteria</taxon>
        <taxon>Burkholderiales</taxon>
        <taxon>Comamonadaceae</taxon>
        <taxon>Comamonas</taxon>
    </lineage>
</organism>
<dbReference type="AlphaFoldDB" id="A0A939KDV8"/>
<evidence type="ECO:0000313" key="1">
    <source>
        <dbReference type="EMBL" id="MBO1250051.1"/>
    </source>
</evidence>
<dbReference type="RefSeq" id="WP_207575492.1">
    <property type="nucleotide sequence ID" value="NZ_JAFNME010000019.1"/>
</dbReference>
<name>A0A939KDV8_9BURK</name>
<reference evidence="1" key="1">
    <citation type="submission" date="2021-03" db="EMBL/GenBank/DDBJ databases">
        <title>Comamonas denitrificans.</title>
        <authorList>
            <person name="Finster K."/>
        </authorList>
    </citation>
    <scope>NUCLEOTIDE SEQUENCE</scope>
    <source>
        <strain evidence="1">MM2021_4</strain>
    </source>
</reference>
<comment type="caution">
    <text evidence="1">The sequence shown here is derived from an EMBL/GenBank/DDBJ whole genome shotgun (WGS) entry which is preliminary data.</text>
</comment>
<protein>
    <submittedName>
        <fullName evidence="1">Uncharacterized protein</fullName>
    </submittedName>
</protein>
<sequence length="176" mass="19634">MPLLENNDWKLLKHLHQQIADRQAQGIEQGKKVTPNAYLISPPAAPQAPAQLAEVAQDFIAHLLQQADGEHLLAKYLADAVQPGSEVHQRIAQEHGFDAQFTLSCQEAMLPQANGSLQPVLMVLLHGQGFAMPIFHSIDRTATGRLCQLRPFPDLEEFQAVQALLEQRIQQNMTRH</sequence>